<feature type="domain" description="Response regulatory" evidence="8">
    <location>
        <begin position="3"/>
        <end position="116"/>
    </location>
</feature>
<dbReference type="Gene3D" id="3.40.50.2300">
    <property type="match status" value="1"/>
</dbReference>
<organism evidence="10 11">
    <name type="scientific">Peptococcus niger</name>
    <dbReference type="NCBI Taxonomy" id="2741"/>
    <lineage>
        <taxon>Bacteria</taxon>
        <taxon>Bacillati</taxon>
        <taxon>Bacillota</taxon>
        <taxon>Clostridia</taxon>
        <taxon>Eubacteriales</taxon>
        <taxon>Peptococcaceae</taxon>
        <taxon>Peptococcus</taxon>
    </lineage>
</organism>
<evidence type="ECO:0000256" key="7">
    <source>
        <dbReference type="PROSITE-ProRule" id="PRU01091"/>
    </source>
</evidence>
<dbReference type="CDD" id="cd00383">
    <property type="entry name" value="trans_reg_C"/>
    <property type="match status" value="1"/>
</dbReference>
<reference evidence="10 11" key="1">
    <citation type="submission" date="2016-10" db="EMBL/GenBank/DDBJ databases">
        <authorList>
            <person name="de Groot N.N."/>
        </authorList>
    </citation>
    <scope>NUCLEOTIDE SEQUENCE [LARGE SCALE GENOMIC DNA]</scope>
    <source>
        <strain evidence="10 11">DSM 20475</strain>
    </source>
</reference>
<evidence type="ECO:0000256" key="3">
    <source>
        <dbReference type="ARBA" id="ARBA00023125"/>
    </source>
</evidence>
<dbReference type="EMBL" id="FNAF01000004">
    <property type="protein sequence ID" value="SDD52402.1"/>
    <property type="molecule type" value="Genomic_DNA"/>
</dbReference>
<protein>
    <recommendedName>
        <fullName evidence="1">Stage 0 sporulation protein A homolog</fullName>
    </recommendedName>
</protein>
<dbReference type="Proteomes" id="UP000198995">
    <property type="component" value="Unassembled WGS sequence"/>
</dbReference>
<gene>
    <name evidence="10" type="ORF">SAMN04489866_10425</name>
</gene>
<evidence type="ECO:0000259" key="8">
    <source>
        <dbReference type="PROSITE" id="PS50110"/>
    </source>
</evidence>
<dbReference type="Gene3D" id="1.10.10.10">
    <property type="entry name" value="Winged helix-like DNA-binding domain superfamily/Winged helix DNA-binding domain"/>
    <property type="match status" value="1"/>
</dbReference>
<dbReference type="InterPro" id="IPR039420">
    <property type="entry name" value="WalR-like"/>
</dbReference>
<evidence type="ECO:0000256" key="1">
    <source>
        <dbReference type="ARBA" id="ARBA00018672"/>
    </source>
</evidence>
<dbReference type="AlphaFoldDB" id="A0A1G6VFI1"/>
<dbReference type="PANTHER" id="PTHR48111">
    <property type="entry name" value="REGULATOR OF RPOS"/>
    <property type="match status" value="1"/>
</dbReference>
<keyword evidence="6" id="KW-0597">Phosphoprotein</keyword>
<dbReference type="InterPro" id="IPR011006">
    <property type="entry name" value="CheY-like_superfamily"/>
</dbReference>
<feature type="domain" description="OmpR/PhoB-type" evidence="9">
    <location>
        <begin position="126"/>
        <end position="224"/>
    </location>
</feature>
<evidence type="ECO:0000313" key="11">
    <source>
        <dbReference type="Proteomes" id="UP000198995"/>
    </source>
</evidence>
<dbReference type="Pfam" id="PF00486">
    <property type="entry name" value="Trans_reg_C"/>
    <property type="match status" value="1"/>
</dbReference>
<evidence type="ECO:0000256" key="6">
    <source>
        <dbReference type="PROSITE-ProRule" id="PRU00169"/>
    </source>
</evidence>
<dbReference type="InterPro" id="IPR001867">
    <property type="entry name" value="OmpR/PhoB-type_DNA-bd"/>
</dbReference>
<evidence type="ECO:0000256" key="4">
    <source>
        <dbReference type="ARBA" id="ARBA00023163"/>
    </source>
</evidence>
<accession>A0A1G6VFI1</accession>
<feature type="modified residue" description="4-aspartylphosphate" evidence="6">
    <location>
        <position position="52"/>
    </location>
</feature>
<dbReference type="GO" id="GO:0006355">
    <property type="term" value="P:regulation of DNA-templated transcription"/>
    <property type="evidence" value="ECO:0007669"/>
    <property type="project" value="InterPro"/>
</dbReference>
<evidence type="ECO:0000256" key="2">
    <source>
        <dbReference type="ARBA" id="ARBA00023015"/>
    </source>
</evidence>
<dbReference type="GO" id="GO:0000976">
    <property type="term" value="F:transcription cis-regulatory region binding"/>
    <property type="evidence" value="ECO:0007669"/>
    <property type="project" value="TreeGrafter"/>
</dbReference>
<dbReference type="GO" id="GO:0005829">
    <property type="term" value="C:cytosol"/>
    <property type="evidence" value="ECO:0007669"/>
    <property type="project" value="TreeGrafter"/>
</dbReference>
<dbReference type="SUPFAM" id="SSF46894">
    <property type="entry name" value="C-terminal effector domain of the bipartite response regulators"/>
    <property type="match status" value="1"/>
</dbReference>
<dbReference type="InterPro" id="IPR016032">
    <property type="entry name" value="Sig_transdc_resp-reg_C-effctor"/>
</dbReference>
<dbReference type="InterPro" id="IPR036388">
    <property type="entry name" value="WH-like_DNA-bd_sf"/>
</dbReference>
<dbReference type="RefSeq" id="WP_091791494.1">
    <property type="nucleotide sequence ID" value="NZ_FNAF01000004.1"/>
</dbReference>
<dbReference type="InterPro" id="IPR001789">
    <property type="entry name" value="Sig_transdc_resp-reg_receiver"/>
</dbReference>
<evidence type="ECO:0000259" key="9">
    <source>
        <dbReference type="PROSITE" id="PS51755"/>
    </source>
</evidence>
<dbReference type="PROSITE" id="PS51755">
    <property type="entry name" value="OMPR_PHOB"/>
    <property type="match status" value="1"/>
</dbReference>
<dbReference type="OrthoDB" id="9790454at2"/>
<dbReference type="SMART" id="SM00862">
    <property type="entry name" value="Trans_reg_C"/>
    <property type="match status" value="1"/>
</dbReference>
<evidence type="ECO:0000256" key="5">
    <source>
        <dbReference type="ARBA" id="ARBA00024867"/>
    </source>
</evidence>
<proteinExistence type="predicted"/>
<dbReference type="SMART" id="SM00448">
    <property type="entry name" value="REC"/>
    <property type="match status" value="1"/>
</dbReference>
<keyword evidence="11" id="KW-1185">Reference proteome</keyword>
<dbReference type="PROSITE" id="PS50110">
    <property type="entry name" value="RESPONSE_REGULATORY"/>
    <property type="match status" value="1"/>
</dbReference>
<dbReference type="SUPFAM" id="SSF52172">
    <property type="entry name" value="CheY-like"/>
    <property type="match status" value="1"/>
</dbReference>
<evidence type="ECO:0000313" key="10">
    <source>
        <dbReference type="EMBL" id="SDD52402.1"/>
    </source>
</evidence>
<dbReference type="Pfam" id="PF00072">
    <property type="entry name" value="Response_reg"/>
    <property type="match status" value="1"/>
</dbReference>
<feature type="DNA-binding region" description="OmpR/PhoB-type" evidence="7">
    <location>
        <begin position="126"/>
        <end position="224"/>
    </location>
</feature>
<keyword evidence="2" id="KW-0805">Transcription regulation</keyword>
<dbReference type="GO" id="GO:0000156">
    <property type="term" value="F:phosphorelay response regulator activity"/>
    <property type="evidence" value="ECO:0007669"/>
    <property type="project" value="TreeGrafter"/>
</dbReference>
<name>A0A1G6VFI1_PEPNI</name>
<sequence length="226" mass="24577">MAKIIIVEDDAVIRTHMAEALRADGHQVVDCDGSADPAAFCSKEAADLLVMDIGLSHKNGLYWCEQIRRRSQVPILIVSARREEVDLITGMAIGADDYLTKPFALSVFVAKVQALLRRAYDYRCERVELSAAGLVLHPEEMQVMGPEGEVALSATESAILAQLIRAAGGFVSRERLALNLWDDACFIDDNTLSVNVSRLRRKLASIGAGGAIQTKKGYGYGIKEGV</sequence>
<keyword evidence="3 7" id="KW-0238">DNA-binding</keyword>
<dbReference type="PANTHER" id="PTHR48111:SF43">
    <property type="entry name" value="STAGE 0 SPORULATION PROTEIN A HOMOLOG"/>
    <property type="match status" value="1"/>
</dbReference>
<dbReference type="GO" id="GO:0032993">
    <property type="term" value="C:protein-DNA complex"/>
    <property type="evidence" value="ECO:0007669"/>
    <property type="project" value="TreeGrafter"/>
</dbReference>
<comment type="function">
    <text evidence="5">May play the central regulatory role in sporulation. It may be an element of the effector pathway responsible for the activation of sporulation genes in response to nutritional stress. Spo0A may act in concert with spo0H (a sigma factor) to control the expression of some genes that are critical to the sporulation process.</text>
</comment>
<dbReference type="STRING" id="2741.SAMN04489866_10425"/>
<dbReference type="Gene3D" id="6.10.250.690">
    <property type="match status" value="1"/>
</dbReference>
<keyword evidence="4" id="KW-0804">Transcription</keyword>